<evidence type="ECO:0000313" key="3">
    <source>
        <dbReference type="Proteomes" id="UP000006272"/>
    </source>
</evidence>
<dbReference type="PANTHER" id="PTHR45726:SF3">
    <property type="entry name" value="LEUKOTRIENE A-4 HYDROLASE"/>
    <property type="match status" value="1"/>
</dbReference>
<protein>
    <recommendedName>
        <fullName evidence="1">Peptidase M1 membrane alanine aminopeptidase domain-containing protein</fullName>
    </recommendedName>
</protein>
<dbReference type="InterPro" id="IPR014782">
    <property type="entry name" value="Peptidase_M1_dom"/>
</dbReference>
<dbReference type="GO" id="GO:0008270">
    <property type="term" value="F:zinc ion binding"/>
    <property type="evidence" value="ECO:0007669"/>
    <property type="project" value="InterPro"/>
</dbReference>
<gene>
    <name evidence="2" type="ORF">B193_1012</name>
</gene>
<evidence type="ECO:0000313" key="2">
    <source>
        <dbReference type="EMBL" id="EKO40243.1"/>
    </source>
</evidence>
<comment type="caution">
    <text evidence="2">The sequence shown here is derived from an EMBL/GenBank/DDBJ whole genome shotgun (WGS) entry which is preliminary data.</text>
</comment>
<accession>K6HCP2</accession>
<dbReference type="AlphaFoldDB" id="K6HCP2"/>
<proteinExistence type="predicted"/>
<organism evidence="2 3">
    <name type="scientific">Solidesulfovibrio magneticus str. Maddingley MBC34</name>
    <dbReference type="NCBI Taxonomy" id="1206767"/>
    <lineage>
        <taxon>Bacteria</taxon>
        <taxon>Pseudomonadati</taxon>
        <taxon>Thermodesulfobacteriota</taxon>
        <taxon>Desulfovibrionia</taxon>
        <taxon>Desulfovibrionales</taxon>
        <taxon>Desulfovibrionaceae</taxon>
        <taxon>Solidesulfovibrio</taxon>
    </lineage>
</organism>
<name>K6HCP2_9BACT</name>
<dbReference type="Pfam" id="PF01433">
    <property type="entry name" value="Peptidase_M1"/>
    <property type="match status" value="1"/>
</dbReference>
<dbReference type="Proteomes" id="UP000006272">
    <property type="component" value="Unassembled WGS sequence"/>
</dbReference>
<evidence type="ECO:0000259" key="1">
    <source>
        <dbReference type="Pfam" id="PF01433"/>
    </source>
</evidence>
<dbReference type="PATRIC" id="fig|1206767.3.peg.978"/>
<sequence length="684" mass="72729">MERGGTKVGGRCWLVVLLWAMVLLAKTSVPCLAAPVVHTIDARFDPAASTLAVTATLILPGGQGEHVVTLSPSVRDLRLTAGDVAVVFRRARETVRFRTPPGTPSIRLDYVLPLAAPPDELPVSMDNPGGLSSDAVCGPDWAMLMPGSLWHPWLAGAANAYHLRLSAPAGVKAVTQGTLGRIDAQDGRTVTTWDIPKPVGRLGLCLAPYALSEASDAPALVQTFLLAQSSRLASTYLAASAKYLRFYADLHGPYAFTKFAVAENPLPTGYGLPSYTLLGSQVIALPFIPATSLRHEIAHSWWGNGVLVDDAGGNWCEGLTTYVADYLAKEEESPQAAREYRLKTLRAFAALAGQGEDMPLDRFGGRFSPASQAVGYGKAMFVFHMLRGFVGEAAFWQGLRQLYAARLFKPASWEDIRRVYAGRPGFDAARSRRFFRQWLTRPGGPTLRLEQVAAKPNAAGGYDVTAVVGQDGQPYLLRLALAVETEAGRTETTFIMDGRRHTVSLTVPARPVRAVLDPGADCFRLLDAAESPPTVNAVKASRALTVLVADDAPESLQAAVPRLLAGLGLEGARQVQESAVAATGADVLGQGDVLVVGTPRITVEGIVDALALSPESDTAFAVAKRGQGIVAAFAARPETAAKDVEAAAGKITHYGSFGIVGFKEGKNVRKSTPEPADSPLTRTF</sequence>
<dbReference type="GO" id="GO:0008237">
    <property type="term" value="F:metallopeptidase activity"/>
    <property type="evidence" value="ECO:0007669"/>
    <property type="project" value="InterPro"/>
</dbReference>
<dbReference type="PANTHER" id="PTHR45726">
    <property type="entry name" value="LEUKOTRIENE A-4 HYDROLASE"/>
    <property type="match status" value="1"/>
</dbReference>
<dbReference type="Gene3D" id="1.10.390.10">
    <property type="entry name" value="Neutral Protease Domain 2"/>
    <property type="match status" value="1"/>
</dbReference>
<dbReference type="InterPro" id="IPR027268">
    <property type="entry name" value="Peptidase_M4/M1_CTD_sf"/>
</dbReference>
<dbReference type="EMBL" id="ALAO01000083">
    <property type="protein sequence ID" value="EKO40243.1"/>
    <property type="molecule type" value="Genomic_DNA"/>
</dbReference>
<dbReference type="SUPFAM" id="SSF55486">
    <property type="entry name" value="Metalloproteases ('zincins'), catalytic domain"/>
    <property type="match status" value="1"/>
</dbReference>
<reference evidence="2 3" key="1">
    <citation type="submission" date="2012-07" db="EMBL/GenBank/DDBJ databases">
        <title>Draft genome sequence of Desulfovibrio magneticus str. Maddingley MBC34 obtained from a metagenomic sequence of a methanogenic enrichment isolated from coal-seam formation water in Victoria, Australia.</title>
        <authorList>
            <person name="Greenfield P."/>
            <person name="Hendry P."/>
            <person name="Li D."/>
            <person name="Rosewarne C.P."/>
            <person name="Tran-Dinh N."/>
            <person name="Elbourne L.D.H."/>
            <person name="Paulsen I.T."/>
            <person name="Midgley D.J."/>
        </authorList>
    </citation>
    <scope>NUCLEOTIDE SEQUENCE [LARGE SCALE GENOMIC DNA]</scope>
    <source>
        <strain evidence="3">Maddingley MBC34</strain>
    </source>
</reference>
<dbReference type="InterPro" id="IPR034015">
    <property type="entry name" value="M1_LTA4H"/>
</dbReference>
<feature type="domain" description="Peptidase M1 membrane alanine aminopeptidase" evidence="1">
    <location>
        <begin position="294"/>
        <end position="416"/>
    </location>
</feature>